<dbReference type="EMBL" id="CAUJNA010003670">
    <property type="protein sequence ID" value="CAJ1407360.1"/>
    <property type="molecule type" value="Genomic_DNA"/>
</dbReference>
<dbReference type="InterPro" id="IPR051706">
    <property type="entry name" value="Glycosyltransferase_domain"/>
</dbReference>
<dbReference type="InterPro" id="IPR036770">
    <property type="entry name" value="Ankyrin_rpt-contain_sf"/>
</dbReference>
<dbReference type="Pfam" id="PF12796">
    <property type="entry name" value="Ank_2"/>
    <property type="match status" value="1"/>
</dbReference>
<dbReference type="Pfam" id="PF04488">
    <property type="entry name" value="Gly_transf_sug"/>
    <property type="match status" value="1"/>
</dbReference>
<dbReference type="GO" id="GO:0016020">
    <property type="term" value="C:membrane"/>
    <property type="evidence" value="ECO:0007669"/>
    <property type="project" value="GOC"/>
</dbReference>
<evidence type="ECO:0000256" key="1">
    <source>
        <dbReference type="ARBA" id="ARBA00022679"/>
    </source>
</evidence>
<dbReference type="InterPro" id="IPR029044">
    <property type="entry name" value="Nucleotide-diphossugar_trans"/>
</dbReference>
<dbReference type="Gene3D" id="3.90.550.20">
    <property type="match status" value="1"/>
</dbReference>
<dbReference type="PROSITE" id="PS50088">
    <property type="entry name" value="ANK_REPEAT"/>
    <property type="match status" value="1"/>
</dbReference>
<dbReference type="PANTHER" id="PTHR32385:SF23">
    <property type="entry name" value="NUCLEOTIDE-DIPHOSPHO-SUGAR TRANSFERASE"/>
    <property type="match status" value="1"/>
</dbReference>
<dbReference type="GO" id="GO:0051999">
    <property type="term" value="P:mannosyl-inositol phosphorylceramide biosynthetic process"/>
    <property type="evidence" value="ECO:0007669"/>
    <property type="project" value="TreeGrafter"/>
</dbReference>
<evidence type="ECO:0000313" key="5">
    <source>
        <dbReference type="Proteomes" id="UP001178507"/>
    </source>
</evidence>
<evidence type="ECO:0000313" key="4">
    <source>
        <dbReference type="EMBL" id="CAJ1407360.1"/>
    </source>
</evidence>
<keyword evidence="1" id="KW-0808">Transferase</keyword>
<sequence>MAFAIPSIVHQTAPADRTRWDPRWEKCQLSWRRACPAPEFRYMLWDDDGLRQLVEEAFPQFLTIYDSYKEHIQRVDFARAAMLYIHGGLYVDMDVEALACPFGHFPAGKVSVVASPYVQNEKHQNSMMASPPGHPFWVAMAEEAVRRRSLPMYRTTWQLTGPQLLDSVIEANPQVNILPAAMFNPSMQSPEFFASGIVARHFCTSVWTHQMDKLGMSLYQAARAGDLESVQSAVAAGADLGSRDYAGLTPLHHASIRGDAAMVELLASLHADVSAKDKNATTPLHYAAQLSKLEVGEDEQASEAQPRSSGRATSCASWCGHGYQAA</sequence>
<evidence type="ECO:0000256" key="2">
    <source>
        <dbReference type="PROSITE-ProRule" id="PRU00023"/>
    </source>
</evidence>
<feature type="repeat" description="ANK" evidence="2">
    <location>
        <begin position="246"/>
        <end position="278"/>
    </location>
</feature>
<keyword evidence="5" id="KW-1185">Reference proteome</keyword>
<dbReference type="GO" id="GO:0000030">
    <property type="term" value="F:mannosyltransferase activity"/>
    <property type="evidence" value="ECO:0007669"/>
    <property type="project" value="TreeGrafter"/>
</dbReference>
<feature type="region of interest" description="Disordered" evidence="3">
    <location>
        <begin position="297"/>
        <end position="316"/>
    </location>
</feature>
<dbReference type="PANTHER" id="PTHR32385">
    <property type="entry name" value="MANNOSYL PHOSPHORYLINOSITOL CERAMIDE SYNTHASE"/>
    <property type="match status" value="1"/>
</dbReference>
<evidence type="ECO:0000256" key="3">
    <source>
        <dbReference type="SAM" id="MobiDB-lite"/>
    </source>
</evidence>
<reference evidence="4" key="1">
    <citation type="submission" date="2023-08" db="EMBL/GenBank/DDBJ databases">
        <authorList>
            <person name="Chen Y."/>
            <person name="Shah S."/>
            <person name="Dougan E. K."/>
            <person name="Thang M."/>
            <person name="Chan C."/>
        </authorList>
    </citation>
    <scope>NUCLEOTIDE SEQUENCE</scope>
</reference>
<proteinExistence type="predicted"/>
<keyword evidence="2" id="KW-0040">ANK repeat</keyword>
<dbReference type="AlphaFoldDB" id="A0AA36NCH6"/>
<protein>
    <submittedName>
        <fullName evidence="4">Uncharacterized protein</fullName>
    </submittedName>
</protein>
<gene>
    <name evidence="4" type="ORF">EVOR1521_LOCUS29080</name>
</gene>
<accession>A0AA36NCH6</accession>
<feature type="compositionally biased region" description="Polar residues" evidence="3">
    <location>
        <begin position="302"/>
        <end position="316"/>
    </location>
</feature>
<dbReference type="SUPFAM" id="SSF48403">
    <property type="entry name" value="Ankyrin repeat"/>
    <property type="match status" value="1"/>
</dbReference>
<dbReference type="SUPFAM" id="SSF53448">
    <property type="entry name" value="Nucleotide-diphospho-sugar transferases"/>
    <property type="match status" value="1"/>
</dbReference>
<dbReference type="InterPro" id="IPR002110">
    <property type="entry name" value="Ankyrin_rpt"/>
</dbReference>
<dbReference type="PROSITE" id="PS50297">
    <property type="entry name" value="ANK_REP_REGION"/>
    <property type="match status" value="1"/>
</dbReference>
<dbReference type="InterPro" id="IPR007577">
    <property type="entry name" value="GlycoTrfase_DXD_sugar-bd_CS"/>
</dbReference>
<organism evidence="4 5">
    <name type="scientific">Effrenium voratum</name>
    <dbReference type="NCBI Taxonomy" id="2562239"/>
    <lineage>
        <taxon>Eukaryota</taxon>
        <taxon>Sar</taxon>
        <taxon>Alveolata</taxon>
        <taxon>Dinophyceae</taxon>
        <taxon>Suessiales</taxon>
        <taxon>Symbiodiniaceae</taxon>
        <taxon>Effrenium</taxon>
    </lineage>
</organism>
<name>A0AA36NCH6_9DINO</name>
<dbReference type="Proteomes" id="UP001178507">
    <property type="component" value="Unassembled WGS sequence"/>
</dbReference>
<comment type="caution">
    <text evidence="4">The sequence shown here is derived from an EMBL/GenBank/DDBJ whole genome shotgun (WGS) entry which is preliminary data.</text>
</comment>
<dbReference type="Gene3D" id="1.25.40.20">
    <property type="entry name" value="Ankyrin repeat-containing domain"/>
    <property type="match status" value="1"/>
</dbReference>